<dbReference type="NCBIfam" id="TIGR01614">
    <property type="entry name" value="PME_inhib"/>
    <property type="match status" value="1"/>
</dbReference>
<dbReference type="PANTHER" id="PTHR31707">
    <property type="entry name" value="PECTINESTERASE"/>
    <property type="match status" value="1"/>
</dbReference>
<dbReference type="InterPro" id="IPR000070">
    <property type="entry name" value="Pectinesterase_cat"/>
</dbReference>
<gene>
    <name evidence="12" type="ORF">F2Q70_00009002</name>
</gene>
<dbReference type="Gene3D" id="2.160.20.10">
    <property type="entry name" value="Single-stranded right-handed beta-helix, Pectin lyase-like"/>
    <property type="match status" value="2"/>
</dbReference>
<keyword evidence="5" id="KW-0328">Glycosyltransferase</keyword>
<dbReference type="FunFam" id="2.160.20.10:FF:000001">
    <property type="entry name" value="Pectinesterase"/>
    <property type="match status" value="2"/>
</dbReference>
<feature type="domain" description="Pectinesterase inhibitor" evidence="11">
    <location>
        <begin position="31"/>
        <end position="184"/>
    </location>
</feature>
<keyword evidence="7" id="KW-0378">Hydrolase</keyword>
<dbReference type="InterPro" id="IPR033131">
    <property type="entry name" value="Pectinesterase_Asp_AS"/>
</dbReference>
<dbReference type="InterPro" id="IPR011050">
    <property type="entry name" value="Pectin_lyase_fold/virulence"/>
</dbReference>
<dbReference type="InterPro" id="IPR002213">
    <property type="entry name" value="UDP_glucos_trans"/>
</dbReference>
<dbReference type="GO" id="GO:0004857">
    <property type="term" value="F:enzyme inhibitor activity"/>
    <property type="evidence" value="ECO:0007669"/>
    <property type="project" value="InterPro"/>
</dbReference>
<dbReference type="SMART" id="SM00856">
    <property type="entry name" value="PMEI"/>
    <property type="match status" value="1"/>
</dbReference>
<dbReference type="AlphaFoldDB" id="A0A8S9LXQ1"/>
<dbReference type="Gene3D" id="3.40.50.2000">
    <property type="entry name" value="Glycogen Phosphorylase B"/>
    <property type="match status" value="1"/>
</dbReference>
<sequence>MALSSLSFYFLCFLLFTPSIFSYSSPTSPNPNQISATSFCKNAPYPDACFHSLKLSLSINISPNILSFLLQTLKLALSEAGKLTDLLSGAGISNNLVEGQRGSLQDCKDLHHITSSVLKRSLSKIKEDANDPRKLADARAYLSAALTNKNTCLEGLDSASGPLKPKLVTSFTTTYKHVSNSLSALSKQRKANHLKTNSKTKNRRLLGLFPDWVSEKDRRFLEDSGDEYDEYEPSEILIVAADGTGNFTTINEAISFAPNMSNDRVLIYLREGEYNENIEIPSYKTNIVLIGDGSDVTFVTGNRSVGDGWTTFRSATLAVSGEGFLARDITIMNTAGPEKHQAVALRVNADFVALYRCVIDGYQDTLYTHSFRQFYRECDIYGTIDYIFGNAAVVFQGCNIVSKLPMPGQFTVVTAQSRDSPDEDTGISMQNCSIFATEDLLNSSTRVNSYLGRPWRGYSRTVLMESFIDEFINVSGSTGRVITLWVTKMRLTSRQRSLSPAVDVETLNPNATVAKDGSGNFTTINDALKAMPEKYEGRYIIYVKQGVYDESVTVDKKKANLTMVGDGSQKTIVTGNKSHAKKIRTFLTATFVAQGEGFMAQSMGFRNTAGPDEHQAVAIRVQSDRSVFLNCRFEGFQDTLYAYTHRQYYRSCVIVGTVDFIFGDAAAIFQNCNIFIRKGLSGQKNTVSAQGRVDKFQTTGFVIHKCKITANEDLKPVKAEYKSYLGRPWKNYSRTIVMESTIEDVIDPIGWLRWEETDFAIDTLYYAEYKNKGPSGDTASRVTWPGFKVINKEEALNYTVGPFLQGDWINALEARSKLEELVPKFHPFRYKDLPVTAYGSMERLMLLYHNVSKRETSSGIIHNSSNCLENVFTSAAEDTWGVQVYPVGPLYMTDSATTCPSLFEEERNCLEWLDKQETNSVIYISMGSLAMTQKKEFVEMAMGLVQSNQPFLWVIRPGSITGQNSVDSLPEQFSQALTHGDRAFVVSWAPQKEVLRHRAVGGFWNHCGWNSSLESISCGVPMICRPYSGDQRVNTRLMTHVWQTAFEVEGELEREIVETAVRKLIVGDEGKEMRRRAIELKKQVEDSVRIGGSSYSALMSLVDSIMAL</sequence>
<comment type="pathway">
    <text evidence="1">Glycan metabolism; pectin degradation; 2-dehydro-3-deoxy-D-gluconate from pectin: step 1/5.</text>
</comment>
<dbReference type="Gene3D" id="1.20.140.40">
    <property type="entry name" value="Invertase/pectin methylesterase inhibitor family protein"/>
    <property type="match status" value="1"/>
</dbReference>
<protein>
    <recommendedName>
        <fullName evidence="11">Pectinesterase inhibitor domain-containing protein</fullName>
    </recommendedName>
</protein>
<dbReference type="Pfam" id="PF04043">
    <property type="entry name" value="PMEI"/>
    <property type="match status" value="1"/>
</dbReference>
<evidence type="ECO:0000313" key="12">
    <source>
        <dbReference type="EMBL" id="KAF2610398.1"/>
    </source>
</evidence>
<feature type="active site" evidence="9">
    <location>
        <position position="659"/>
    </location>
</feature>
<keyword evidence="10" id="KW-0732">Signal</keyword>
<organism evidence="12">
    <name type="scientific">Brassica cretica</name>
    <name type="common">Mustard</name>
    <dbReference type="NCBI Taxonomy" id="69181"/>
    <lineage>
        <taxon>Eukaryota</taxon>
        <taxon>Viridiplantae</taxon>
        <taxon>Streptophyta</taxon>
        <taxon>Embryophyta</taxon>
        <taxon>Tracheophyta</taxon>
        <taxon>Spermatophyta</taxon>
        <taxon>Magnoliopsida</taxon>
        <taxon>eudicotyledons</taxon>
        <taxon>Gunneridae</taxon>
        <taxon>Pentapetalae</taxon>
        <taxon>rosids</taxon>
        <taxon>malvids</taxon>
        <taxon>Brassicales</taxon>
        <taxon>Brassicaceae</taxon>
        <taxon>Brassiceae</taxon>
        <taxon>Brassica</taxon>
    </lineage>
</organism>
<comment type="similarity">
    <text evidence="4">Belongs to the UDP-glycosyltransferase family.</text>
</comment>
<evidence type="ECO:0000256" key="4">
    <source>
        <dbReference type="ARBA" id="ARBA00009995"/>
    </source>
</evidence>
<dbReference type="Pfam" id="PF01095">
    <property type="entry name" value="Pectinesterase"/>
    <property type="match status" value="2"/>
</dbReference>
<dbReference type="InterPro" id="IPR006501">
    <property type="entry name" value="Pectinesterase_inhib_dom"/>
</dbReference>
<keyword evidence="6" id="KW-0808">Transferase</keyword>
<dbReference type="CDD" id="cd03784">
    <property type="entry name" value="GT1_Gtf-like"/>
    <property type="match status" value="1"/>
</dbReference>
<proteinExistence type="inferred from homology"/>
<feature type="chain" id="PRO_5035843821" description="Pectinesterase inhibitor domain-containing protein" evidence="10">
    <location>
        <begin position="23"/>
        <end position="1108"/>
    </location>
</feature>
<evidence type="ECO:0000256" key="5">
    <source>
        <dbReference type="ARBA" id="ARBA00022676"/>
    </source>
</evidence>
<evidence type="ECO:0000256" key="10">
    <source>
        <dbReference type="SAM" id="SignalP"/>
    </source>
</evidence>
<dbReference type="InterPro" id="IPR035513">
    <property type="entry name" value="Invertase/methylesterase_inhib"/>
</dbReference>
<dbReference type="GO" id="GO:0030599">
    <property type="term" value="F:pectinesterase activity"/>
    <property type="evidence" value="ECO:0007669"/>
    <property type="project" value="InterPro"/>
</dbReference>
<dbReference type="InterPro" id="IPR012334">
    <property type="entry name" value="Pectin_lyas_fold"/>
</dbReference>
<dbReference type="SUPFAM" id="SSF53756">
    <property type="entry name" value="UDP-Glycosyltransferase/glycogen phosphorylase"/>
    <property type="match status" value="1"/>
</dbReference>
<reference evidence="12" key="1">
    <citation type="submission" date="2019-12" db="EMBL/GenBank/DDBJ databases">
        <title>Genome sequencing and annotation of Brassica cretica.</title>
        <authorList>
            <person name="Studholme D.J."/>
            <person name="Sarris P.F."/>
        </authorList>
    </citation>
    <scope>NUCLEOTIDE SEQUENCE</scope>
    <source>
        <strain evidence="12">PFS-102/07</strain>
        <tissue evidence="12">Leaf</tissue>
    </source>
</reference>
<evidence type="ECO:0000256" key="3">
    <source>
        <dbReference type="ARBA" id="ARBA00007786"/>
    </source>
</evidence>
<comment type="similarity">
    <text evidence="3">In the C-terminal section; belongs to the pectinesterase family.</text>
</comment>
<evidence type="ECO:0000256" key="9">
    <source>
        <dbReference type="PROSITE-ProRule" id="PRU10040"/>
    </source>
</evidence>
<dbReference type="FunFam" id="3.40.50.2000:FF:000040">
    <property type="entry name" value="UDP-glycosyltransferase 76C1"/>
    <property type="match status" value="1"/>
</dbReference>
<feature type="active site" evidence="9">
    <location>
        <position position="385"/>
    </location>
</feature>
<dbReference type="Pfam" id="PF00201">
    <property type="entry name" value="UDPGT"/>
    <property type="match status" value="1"/>
</dbReference>
<dbReference type="CDD" id="cd15798">
    <property type="entry name" value="PMEI-like_3"/>
    <property type="match status" value="1"/>
</dbReference>
<comment type="caution">
    <text evidence="12">The sequence shown here is derived from an EMBL/GenBank/DDBJ whole genome shotgun (WGS) entry which is preliminary data.</text>
</comment>
<keyword evidence="8" id="KW-0063">Aspartyl esterase</keyword>
<evidence type="ECO:0000256" key="8">
    <source>
        <dbReference type="ARBA" id="ARBA00023085"/>
    </source>
</evidence>
<accession>A0A8S9LXQ1</accession>
<evidence type="ECO:0000256" key="6">
    <source>
        <dbReference type="ARBA" id="ARBA00022679"/>
    </source>
</evidence>
<comment type="similarity">
    <text evidence="2">In the N-terminal section; belongs to the PMEI family.</text>
</comment>
<name>A0A8S9LXQ1_BRACR</name>
<dbReference type="GO" id="GO:0035251">
    <property type="term" value="F:UDP-glucosyltransferase activity"/>
    <property type="evidence" value="ECO:0007669"/>
    <property type="project" value="UniProtKB-ARBA"/>
</dbReference>
<dbReference type="SUPFAM" id="SSF101148">
    <property type="entry name" value="Plant invertase/pectin methylesterase inhibitor"/>
    <property type="match status" value="1"/>
</dbReference>
<feature type="signal peptide" evidence="10">
    <location>
        <begin position="1"/>
        <end position="22"/>
    </location>
</feature>
<evidence type="ECO:0000259" key="11">
    <source>
        <dbReference type="SMART" id="SM00856"/>
    </source>
</evidence>
<dbReference type="GO" id="GO:0042545">
    <property type="term" value="P:cell wall modification"/>
    <property type="evidence" value="ECO:0007669"/>
    <property type="project" value="InterPro"/>
</dbReference>
<evidence type="ECO:0000256" key="7">
    <source>
        <dbReference type="ARBA" id="ARBA00022801"/>
    </source>
</evidence>
<dbReference type="SUPFAM" id="SSF51126">
    <property type="entry name" value="Pectin lyase-like"/>
    <property type="match status" value="2"/>
</dbReference>
<evidence type="ECO:0000256" key="2">
    <source>
        <dbReference type="ARBA" id="ARBA00006027"/>
    </source>
</evidence>
<dbReference type="EMBL" id="QGKY02000089">
    <property type="protein sequence ID" value="KAF2610398.1"/>
    <property type="molecule type" value="Genomic_DNA"/>
</dbReference>
<evidence type="ECO:0000256" key="1">
    <source>
        <dbReference type="ARBA" id="ARBA00005184"/>
    </source>
</evidence>
<dbReference type="PROSITE" id="PS00503">
    <property type="entry name" value="PECTINESTERASE_2"/>
    <property type="match status" value="2"/>
</dbReference>